<dbReference type="AlphaFoldDB" id="A0A0C2WH21"/>
<organism evidence="1 2">
    <name type="scientific">Amanita muscaria (strain Koide BX008)</name>
    <dbReference type="NCBI Taxonomy" id="946122"/>
    <lineage>
        <taxon>Eukaryota</taxon>
        <taxon>Fungi</taxon>
        <taxon>Dikarya</taxon>
        <taxon>Basidiomycota</taxon>
        <taxon>Agaricomycotina</taxon>
        <taxon>Agaricomycetes</taxon>
        <taxon>Agaricomycetidae</taxon>
        <taxon>Agaricales</taxon>
        <taxon>Pluteineae</taxon>
        <taxon>Amanitaceae</taxon>
        <taxon>Amanita</taxon>
    </lineage>
</organism>
<accession>A0A0C2WH21</accession>
<gene>
    <name evidence="1" type="ORF">M378DRAFT_551141</name>
</gene>
<evidence type="ECO:0000313" key="1">
    <source>
        <dbReference type="EMBL" id="KIL55941.1"/>
    </source>
</evidence>
<dbReference type="HOGENOM" id="CLU_2978660_0_0_1"/>
<name>A0A0C2WH21_AMAMK</name>
<reference evidence="1 2" key="1">
    <citation type="submission" date="2014-04" db="EMBL/GenBank/DDBJ databases">
        <title>Evolutionary Origins and Diversification of the Mycorrhizal Mutualists.</title>
        <authorList>
            <consortium name="DOE Joint Genome Institute"/>
            <consortium name="Mycorrhizal Genomics Consortium"/>
            <person name="Kohler A."/>
            <person name="Kuo A."/>
            <person name="Nagy L.G."/>
            <person name="Floudas D."/>
            <person name="Copeland A."/>
            <person name="Barry K.W."/>
            <person name="Cichocki N."/>
            <person name="Veneault-Fourrey C."/>
            <person name="LaButti K."/>
            <person name="Lindquist E.A."/>
            <person name="Lipzen A."/>
            <person name="Lundell T."/>
            <person name="Morin E."/>
            <person name="Murat C."/>
            <person name="Riley R."/>
            <person name="Ohm R."/>
            <person name="Sun H."/>
            <person name="Tunlid A."/>
            <person name="Henrissat B."/>
            <person name="Grigoriev I.V."/>
            <person name="Hibbett D.S."/>
            <person name="Martin F."/>
        </authorList>
    </citation>
    <scope>NUCLEOTIDE SEQUENCE [LARGE SCALE GENOMIC DNA]</scope>
    <source>
        <strain evidence="1 2">Koide BX008</strain>
    </source>
</reference>
<keyword evidence="2" id="KW-1185">Reference proteome</keyword>
<protein>
    <submittedName>
        <fullName evidence="1">Uncharacterized protein</fullName>
    </submittedName>
</protein>
<sequence length="58" mass="6723">MRGTCFLKRSALYAAEYGQGFTGQCHSEIKRRTNAVLTFKPIIVTTYNHRQFPTRSLR</sequence>
<dbReference type="Proteomes" id="UP000054549">
    <property type="component" value="Unassembled WGS sequence"/>
</dbReference>
<proteinExistence type="predicted"/>
<evidence type="ECO:0000313" key="2">
    <source>
        <dbReference type="Proteomes" id="UP000054549"/>
    </source>
</evidence>
<dbReference type="EMBL" id="KN818459">
    <property type="protein sequence ID" value="KIL55941.1"/>
    <property type="molecule type" value="Genomic_DNA"/>
</dbReference>
<dbReference type="InParanoid" id="A0A0C2WH21"/>